<evidence type="ECO:0008006" key="3">
    <source>
        <dbReference type="Google" id="ProtNLM"/>
    </source>
</evidence>
<dbReference type="SUPFAM" id="SSF53474">
    <property type="entry name" value="alpha/beta-Hydrolases"/>
    <property type="match status" value="1"/>
</dbReference>
<dbReference type="Gene3D" id="3.40.50.1820">
    <property type="entry name" value="alpha/beta hydrolase"/>
    <property type="match status" value="1"/>
</dbReference>
<dbReference type="Proteomes" id="UP000272412">
    <property type="component" value="Unassembled WGS sequence"/>
</dbReference>
<dbReference type="KEGG" id="nwx:CGZ65_04855"/>
<keyword evidence="2" id="KW-1185">Reference proteome</keyword>
<dbReference type="PANTHER" id="PTHR48098">
    <property type="entry name" value="ENTEROCHELIN ESTERASE-RELATED"/>
    <property type="match status" value="1"/>
</dbReference>
<dbReference type="Pfam" id="PF00756">
    <property type="entry name" value="Esterase"/>
    <property type="match status" value="1"/>
</dbReference>
<proteinExistence type="predicted"/>
<gene>
    <name evidence="1" type="ORF">EGK74_07285</name>
</gene>
<dbReference type="AlphaFoldDB" id="A0A3N4MUL4"/>
<dbReference type="InterPro" id="IPR050583">
    <property type="entry name" value="Mycobacterial_A85_antigen"/>
</dbReference>
<name>A0A3N4MUL4_9NEIS</name>
<sequence length="116" mass="13466">MVDLNQEAFSDGLDKPKGRLKQYAFTSKILNNTRRLWIYQTNQDDNAKPVWLYLFDGQDYLEKTQLPAVFDRLRAQINLPPIIAVMIDNHERSKELPANPQFADMVSQGLIPFVEQ</sequence>
<dbReference type="EMBL" id="RPFL01000017">
    <property type="protein sequence ID" value="RPD86928.1"/>
    <property type="molecule type" value="Genomic_DNA"/>
</dbReference>
<dbReference type="InterPro" id="IPR000801">
    <property type="entry name" value="Esterase-like"/>
</dbReference>
<evidence type="ECO:0000313" key="2">
    <source>
        <dbReference type="Proteomes" id="UP000272412"/>
    </source>
</evidence>
<protein>
    <recommendedName>
        <fullName evidence="3">Esterase</fullName>
    </recommendedName>
</protein>
<comment type="caution">
    <text evidence="1">The sequence shown here is derived from an EMBL/GenBank/DDBJ whole genome shotgun (WGS) entry which is preliminary data.</text>
</comment>
<dbReference type="PANTHER" id="PTHR48098:SF3">
    <property type="entry name" value="IRON(III) ENTEROBACTIN ESTERASE"/>
    <property type="match status" value="1"/>
</dbReference>
<organism evidence="1 2">
    <name type="scientific">Neisseria weixii</name>
    <dbReference type="NCBI Taxonomy" id="1853276"/>
    <lineage>
        <taxon>Bacteria</taxon>
        <taxon>Pseudomonadati</taxon>
        <taxon>Pseudomonadota</taxon>
        <taxon>Betaproteobacteria</taxon>
        <taxon>Neisseriales</taxon>
        <taxon>Neisseriaceae</taxon>
        <taxon>Neisseria</taxon>
    </lineage>
</organism>
<reference evidence="1 2" key="1">
    <citation type="submission" date="2018-11" db="EMBL/GenBank/DDBJ databases">
        <title>Neisseria weixii sp. nov. isolated from the rectal contents of plateau pika (Ochotona cruzoniae).</title>
        <authorList>
            <person name="Zhang G."/>
        </authorList>
    </citation>
    <scope>NUCLEOTIDE SEQUENCE [LARGE SCALE GENOMIC DNA]</scope>
    <source>
        <strain evidence="1 2">10009</strain>
    </source>
</reference>
<dbReference type="InterPro" id="IPR029058">
    <property type="entry name" value="AB_hydrolase_fold"/>
</dbReference>
<evidence type="ECO:0000313" key="1">
    <source>
        <dbReference type="EMBL" id="RPD86928.1"/>
    </source>
</evidence>
<accession>A0A3N4MUL4</accession>